<evidence type="ECO:0000313" key="4">
    <source>
        <dbReference type="Proteomes" id="UP000076502"/>
    </source>
</evidence>
<keyword evidence="4" id="KW-1185">Reference proteome</keyword>
<accession>A0A154P2B4</accession>
<dbReference type="InterPro" id="IPR006629">
    <property type="entry name" value="LITAF"/>
</dbReference>
<proteinExistence type="predicted"/>
<dbReference type="AlphaFoldDB" id="A0A154P2B4"/>
<feature type="region of interest" description="Disordered" evidence="1">
    <location>
        <begin position="1"/>
        <end position="111"/>
    </location>
</feature>
<organism evidence="3 4">
    <name type="scientific">Dufourea novaeangliae</name>
    <name type="common">Sweat bee</name>
    <dbReference type="NCBI Taxonomy" id="178035"/>
    <lineage>
        <taxon>Eukaryota</taxon>
        <taxon>Metazoa</taxon>
        <taxon>Ecdysozoa</taxon>
        <taxon>Arthropoda</taxon>
        <taxon>Hexapoda</taxon>
        <taxon>Insecta</taxon>
        <taxon>Pterygota</taxon>
        <taxon>Neoptera</taxon>
        <taxon>Endopterygota</taxon>
        <taxon>Hymenoptera</taxon>
        <taxon>Apocrita</taxon>
        <taxon>Aculeata</taxon>
        <taxon>Apoidea</taxon>
        <taxon>Anthophila</taxon>
        <taxon>Halictidae</taxon>
        <taxon>Rophitinae</taxon>
        <taxon>Dufourea</taxon>
    </lineage>
</organism>
<protein>
    <recommendedName>
        <fullName evidence="2">LITAF domain-containing protein</fullName>
    </recommendedName>
</protein>
<name>A0A154P2B4_DUFNO</name>
<evidence type="ECO:0000313" key="3">
    <source>
        <dbReference type="EMBL" id="KZC06079.1"/>
    </source>
</evidence>
<sequence length="171" mass="18028">MEKSTGFASGSTQPSAPPPPTAPPSYEEAIGNVANLPTQPNIPPYPVGPSCMPVPSCNQPTSQTVPQYAGKHLPGNPLPSDLPPQTVPQYPRNHIPGHSLPSDPPDHFPENPPPSTYNTFSVPSSEAQIYVLGPNPIKMTCPTCHSSIKTTTISDHQPAAHICCIVLCLLG</sequence>
<dbReference type="OrthoDB" id="5599753at2759"/>
<feature type="compositionally biased region" description="Pro residues" evidence="1">
    <location>
        <begin position="76"/>
        <end position="86"/>
    </location>
</feature>
<dbReference type="STRING" id="178035.A0A154P2B4"/>
<evidence type="ECO:0000256" key="1">
    <source>
        <dbReference type="SAM" id="MobiDB-lite"/>
    </source>
</evidence>
<dbReference type="Proteomes" id="UP000076502">
    <property type="component" value="Unassembled WGS sequence"/>
</dbReference>
<evidence type="ECO:0000259" key="2">
    <source>
        <dbReference type="Pfam" id="PF10601"/>
    </source>
</evidence>
<dbReference type="Pfam" id="PF10601">
    <property type="entry name" value="zf-LITAF-like"/>
    <property type="match status" value="1"/>
</dbReference>
<reference evidence="3 4" key="1">
    <citation type="submission" date="2015-07" db="EMBL/GenBank/DDBJ databases">
        <title>The genome of Dufourea novaeangliae.</title>
        <authorList>
            <person name="Pan H."/>
            <person name="Kapheim K."/>
        </authorList>
    </citation>
    <scope>NUCLEOTIDE SEQUENCE [LARGE SCALE GENOMIC DNA]</scope>
    <source>
        <strain evidence="3">0120121106</strain>
        <tissue evidence="3">Whole body</tissue>
    </source>
</reference>
<feature type="compositionally biased region" description="Polar residues" evidence="1">
    <location>
        <begin position="56"/>
        <end position="66"/>
    </location>
</feature>
<gene>
    <name evidence="3" type="ORF">WN55_07165</name>
</gene>
<feature type="domain" description="LITAF" evidence="2">
    <location>
        <begin position="134"/>
        <end position="171"/>
    </location>
</feature>
<dbReference type="EMBL" id="KQ434804">
    <property type="protein sequence ID" value="KZC06079.1"/>
    <property type="molecule type" value="Genomic_DNA"/>
</dbReference>